<feature type="region of interest" description="Disordered" evidence="1">
    <location>
        <begin position="1029"/>
        <end position="1049"/>
    </location>
</feature>
<feature type="region of interest" description="Disordered" evidence="1">
    <location>
        <begin position="1003"/>
        <end position="1022"/>
    </location>
</feature>
<keyword evidence="2" id="KW-0812">Transmembrane</keyword>
<evidence type="ECO:0000313" key="3">
    <source>
        <dbReference type="EMBL" id="CAL4068494.1"/>
    </source>
</evidence>
<organism evidence="3 4">
    <name type="scientific">Meganyctiphanes norvegica</name>
    <name type="common">Northern krill</name>
    <name type="synonym">Thysanopoda norvegica</name>
    <dbReference type="NCBI Taxonomy" id="48144"/>
    <lineage>
        <taxon>Eukaryota</taxon>
        <taxon>Metazoa</taxon>
        <taxon>Ecdysozoa</taxon>
        <taxon>Arthropoda</taxon>
        <taxon>Crustacea</taxon>
        <taxon>Multicrustacea</taxon>
        <taxon>Malacostraca</taxon>
        <taxon>Eumalacostraca</taxon>
        <taxon>Eucarida</taxon>
        <taxon>Euphausiacea</taxon>
        <taxon>Euphausiidae</taxon>
        <taxon>Meganyctiphanes</taxon>
    </lineage>
</organism>
<evidence type="ECO:0000256" key="1">
    <source>
        <dbReference type="SAM" id="MobiDB-lite"/>
    </source>
</evidence>
<gene>
    <name evidence="3" type="ORF">MNOR_LOCUS7296</name>
</gene>
<accession>A0AAV2Q1B1</accession>
<evidence type="ECO:0000313" key="4">
    <source>
        <dbReference type="Proteomes" id="UP001497623"/>
    </source>
</evidence>
<protein>
    <submittedName>
        <fullName evidence="3">Uncharacterized protein</fullName>
    </submittedName>
</protein>
<keyword evidence="2" id="KW-0472">Membrane</keyword>
<dbReference type="AlphaFoldDB" id="A0AAV2Q1B1"/>
<feature type="region of interest" description="Disordered" evidence="1">
    <location>
        <begin position="1122"/>
        <end position="1141"/>
    </location>
</feature>
<reference evidence="3 4" key="1">
    <citation type="submission" date="2024-05" db="EMBL/GenBank/DDBJ databases">
        <authorList>
            <person name="Wallberg A."/>
        </authorList>
    </citation>
    <scope>NUCLEOTIDE SEQUENCE [LARGE SCALE GENOMIC DNA]</scope>
</reference>
<dbReference type="EMBL" id="CAXKWB010003171">
    <property type="protein sequence ID" value="CAL4068494.1"/>
    <property type="molecule type" value="Genomic_DNA"/>
</dbReference>
<keyword evidence="4" id="KW-1185">Reference proteome</keyword>
<dbReference type="Proteomes" id="UP001497623">
    <property type="component" value="Unassembled WGS sequence"/>
</dbReference>
<feature type="transmembrane region" description="Helical" evidence="2">
    <location>
        <begin position="1061"/>
        <end position="1084"/>
    </location>
</feature>
<evidence type="ECO:0000256" key="2">
    <source>
        <dbReference type="SAM" id="Phobius"/>
    </source>
</evidence>
<comment type="caution">
    <text evidence="3">The sequence shown here is derived from an EMBL/GenBank/DDBJ whole genome shotgun (WGS) entry which is preliminary data.</text>
</comment>
<proteinExistence type="predicted"/>
<keyword evidence="2" id="KW-1133">Transmembrane helix</keyword>
<sequence length="1141" mass="126766">MMKRKEEPNKVKGNNTTMGQFRDMSILMVVFVLLVRMLETLYVGAQELPTTTNTSKILQDLSLDPTHETILEGITSNSKSSEELSSEEDYSEEDYYDLLDDYYDEWHSDSESEESSGSFDGANHTVDNVLAANGVKHTVENVLTDAIISQNSTFCNWTAPLGPVCRYNNTNQVVVVPSGLMLNTGKLELEIHDAKVVHVYPACVSWVQIFNADLVTTMIDTNNNVDCRTWLRIYGSTADFVVNGVKDLTLIDSVIYTIRLSNQRDFMAINSVIHNIEMLEWRGYRGTIRNSSVGTIRSMEANDNFYIVDSQVKQILKNGIVFNSKEFKISNSTVHEVYENGIRVTSGAVTIENVEFNMLSKNAITIAGDTAFLSLIDIKVHNATKPCIILPARGRVTFKNVTINNENITDSSPYIHFTEDLAIDANYDGPIIYAEKNQDGCKVKDTQLICNFTDNKEIVKISQERLDEFSSVKIIGSDQLFVDPLCTTDLFLEEVTGTLIHTNMSMTSKNSLTSAETAISSDVGIEMERPCGMGVSIINSSLGTISCQAIKTIDMENTKVTRLHTGTLNQLNLKNVSIDHLVDTAFKGKESVFENVIVKSLANLTFYGPLKMSRFFAKTTLEGSLIFDHPNKTSVLSNVHFPKLYKGSILVRSGTVKIDACFITSAAPMSIIIEKEGFLVLDDCYFLGVPEHVVSVENKDQILSPYPPDLFLHIRSNKTKADHNVTILNSSNPHCSRKVFTWSLYCDFAGVNTSLDVKGKSRQLIIIKNANSVNIYPSLLIKLILNNVVQATTMESEDDYSFWLEGNNVTFDRIHTGVHDITLRYCRINLLAPDRELVDIDIEHTVIDKILGLSWKGYEGVFNNVTVGEINKMKVYGLFTIHGSHIEKIYRYGMEINDNSKIINSTLGYIASGGINITGTMHMFNVEIDTIERESIVVSGGTLLLQNVIIKNAEENSIMAIHKGGISFQNVTIGGSDIVLHGYFTNSEDNPNNQSVIIHNKPVPGKITEVPSPPTESSTTTTTIVRTVPKKESTSKSTNEVSKDFSKDSQFAKTETNAQSWGWAGAGTGFLCGILVGCAVFMVVKMFRSGNGKSFLPLVLWQVKDDQSELLSRDSTRNSVVQDGYTTLPNTDERSSELFTI</sequence>
<name>A0AAV2Q1B1_MEGNR</name>
<feature type="compositionally biased region" description="Low complexity" evidence="1">
    <location>
        <begin position="1007"/>
        <end position="1022"/>
    </location>
</feature>
<feature type="compositionally biased region" description="Basic and acidic residues" evidence="1">
    <location>
        <begin position="1131"/>
        <end position="1141"/>
    </location>
</feature>
<feature type="region of interest" description="Disordered" evidence="1">
    <location>
        <begin position="72"/>
        <end position="91"/>
    </location>
</feature>